<dbReference type="CDD" id="cd06171">
    <property type="entry name" value="Sigma70_r4"/>
    <property type="match status" value="1"/>
</dbReference>
<dbReference type="InterPro" id="IPR013249">
    <property type="entry name" value="RNA_pol_sigma70_r4_t2"/>
</dbReference>
<dbReference type="RefSeq" id="WP_313986965.1">
    <property type="nucleotide sequence ID" value="NZ_JASJOR010000002.1"/>
</dbReference>
<dbReference type="InterPro" id="IPR007627">
    <property type="entry name" value="RNA_pol_sigma70_r2"/>
</dbReference>
<dbReference type="AlphaFoldDB" id="A0AAE3QYB9"/>
<dbReference type="InterPro" id="IPR036388">
    <property type="entry name" value="WH-like_DNA-bd_sf"/>
</dbReference>
<evidence type="ECO:0000313" key="7">
    <source>
        <dbReference type="EMBL" id="MDJ1485004.1"/>
    </source>
</evidence>
<feature type="domain" description="RNA polymerase sigma-70 region 2" evidence="5">
    <location>
        <begin position="28"/>
        <end position="94"/>
    </location>
</feature>
<feature type="domain" description="RNA polymerase sigma factor 70 region 4 type 2" evidence="6">
    <location>
        <begin position="125"/>
        <end position="170"/>
    </location>
</feature>
<proteinExistence type="inferred from homology"/>
<dbReference type="NCBIfam" id="TIGR02937">
    <property type="entry name" value="sigma70-ECF"/>
    <property type="match status" value="1"/>
</dbReference>
<dbReference type="Pfam" id="PF04542">
    <property type="entry name" value="Sigma70_r2"/>
    <property type="match status" value="1"/>
</dbReference>
<dbReference type="InterPro" id="IPR013325">
    <property type="entry name" value="RNA_pol_sigma_r2"/>
</dbReference>
<dbReference type="Pfam" id="PF08281">
    <property type="entry name" value="Sigma70_r4_2"/>
    <property type="match status" value="1"/>
</dbReference>
<dbReference type="Gene3D" id="1.10.1740.10">
    <property type="match status" value="1"/>
</dbReference>
<dbReference type="EMBL" id="JASJOS010000017">
    <property type="protein sequence ID" value="MDJ1485004.1"/>
    <property type="molecule type" value="Genomic_DNA"/>
</dbReference>
<dbReference type="InterPro" id="IPR013324">
    <property type="entry name" value="RNA_pol_sigma_r3/r4-like"/>
</dbReference>
<dbReference type="PANTHER" id="PTHR43133:SF46">
    <property type="entry name" value="RNA POLYMERASE SIGMA-70 FACTOR ECF SUBFAMILY"/>
    <property type="match status" value="1"/>
</dbReference>
<evidence type="ECO:0000259" key="5">
    <source>
        <dbReference type="Pfam" id="PF04542"/>
    </source>
</evidence>
<comment type="caution">
    <text evidence="7">The sequence shown here is derived from an EMBL/GenBank/DDBJ whole genome shotgun (WGS) entry which is preliminary data.</text>
</comment>
<sequence>MKHTHSSPPDTVLISDWQQGDEKAFDKLYYRYHPRLFRLAFKITKSQALTEEIVHDVFMKVWQNKDKIDPQRSFQAYIFTIIKNEIFRYLRKQTNAPVTVNFSFEGQTPNANPTEQELNFTDYLQLYQCALNALPERKKEIFLLHRQEELSYREIASQLQVSIKTVEFHMNDCLKWFRKNLRVHTDLVFLFLSVSYIF</sequence>
<keyword evidence="4" id="KW-0804">Transcription</keyword>
<dbReference type="InterPro" id="IPR039425">
    <property type="entry name" value="RNA_pol_sigma-70-like"/>
</dbReference>
<dbReference type="InterPro" id="IPR014284">
    <property type="entry name" value="RNA_pol_sigma-70_dom"/>
</dbReference>
<dbReference type="SUPFAM" id="SSF88946">
    <property type="entry name" value="Sigma2 domain of RNA polymerase sigma factors"/>
    <property type="match status" value="1"/>
</dbReference>
<dbReference type="GO" id="GO:0003677">
    <property type="term" value="F:DNA binding"/>
    <property type="evidence" value="ECO:0007669"/>
    <property type="project" value="InterPro"/>
</dbReference>
<evidence type="ECO:0000256" key="3">
    <source>
        <dbReference type="ARBA" id="ARBA00023082"/>
    </source>
</evidence>
<reference evidence="7" key="1">
    <citation type="submission" date="2023-05" db="EMBL/GenBank/DDBJ databases">
        <authorList>
            <person name="Zhang X."/>
        </authorList>
    </citation>
    <scope>NUCLEOTIDE SEQUENCE</scope>
    <source>
        <strain evidence="7">YF14B1</strain>
    </source>
</reference>
<organism evidence="7 8">
    <name type="scientific">Xanthocytophaga flava</name>
    <dbReference type="NCBI Taxonomy" id="3048013"/>
    <lineage>
        <taxon>Bacteria</taxon>
        <taxon>Pseudomonadati</taxon>
        <taxon>Bacteroidota</taxon>
        <taxon>Cytophagia</taxon>
        <taxon>Cytophagales</taxon>
        <taxon>Rhodocytophagaceae</taxon>
        <taxon>Xanthocytophaga</taxon>
    </lineage>
</organism>
<keyword evidence="2" id="KW-0805">Transcription regulation</keyword>
<protein>
    <submittedName>
        <fullName evidence="7">RNA polymerase sigma-70 factor</fullName>
    </submittedName>
</protein>
<dbReference type="InterPro" id="IPR014327">
    <property type="entry name" value="RNA_pol_sigma70_bacteroid"/>
</dbReference>
<dbReference type="Gene3D" id="1.10.10.10">
    <property type="entry name" value="Winged helix-like DNA-binding domain superfamily/Winged helix DNA-binding domain"/>
    <property type="match status" value="1"/>
</dbReference>
<evidence type="ECO:0000259" key="6">
    <source>
        <dbReference type="Pfam" id="PF08281"/>
    </source>
</evidence>
<accession>A0AAE3QYB9</accession>
<gene>
    <name evidence="7" type="ORF">QNI16_31180</name>
</gene>
<evidence type="ECO:0000256" key="4">
    <source>
        <dbReference type="ARBA" id="ARBA00023163"/>
    </source>
</evidence>
<dbReference type="GO" id="GO:0006352">
    <property type="term" value="P:DNA-templated transcription initiation"/>
    <property type="evidence" value="ECO:0007669"/>
    <property type="project" value="InterPro"/>
</dbReference>
<dbReference type="Proteomes" id="UP001241110">
    <property type="component" value="Unassembled WGS sequence"/>
</dbReference>
<dbReference type="SUPFAM" id="SSF88659">
    <property type="entry name" value="Sigma3 and sigma4 domains of RNA polymerase sigma factors"/>
    <property type="match status" value="1"/>
</dbReference>
<evidence type="ECO:0000256" key="2">
    <source>
        <dbReference type="ARBA" id="ARBA00023015"/>
    </source>
</evidence>
<evidence type="ECO:0000256" key="1">
    <source>
        <dbReference type="ARBA" id="ARBA00010641"/>
    </source>
</evidence>
<dbReference type="NCBIfam" id="TIGR02985">
    <property type="entry name" value="Sig70_bacteroi1"/>
    <property type="match status" value="1"/>
</dbReference>
<evidence type="ECO:0000313" key="8">
    <source>
        <dbReference type="Proteomes" id="UP001241110"/>
    </source>
</evidence>
<dbReference type="GO" id="GO:0016987">
    <property type="term" value="F:sigma factor activity"/>
    <property type="evidence" value="ECO:0007669"/>
    <property type="project" value="UniProtKB-KW"/>
</dbReference>
<name>A0AAE3QYB9_9BACT</name>
<keyword evidence="3" id="KW-0731">Sigma factor</keyword>
<dbReference type="PANTHER" id="PTHR43133">
    <property type="entry name" value="RNA POLYMERASE ECF-TYPE SIGMA FACTO"/>
    <property type="match status" value="1"/>
</dbReference>
<comment type="similarity">
    <text evidence="1">Belongs to the sigma-70 factor family. ECF subfamily.</text>
</comment>